<name>A0A183T014_SCHSO</name>
<organism evidence="3">
    <name type="scientific">Schistocephalus solidus</name>
    <name type="common">Tapeworm</name>
    <dbReference type="NCBI Taxonomy" id="70667"/>
    <lineage>
        <taxon>Eukaryota</taxon>
        <taxon>Metazoa</taxon>
        <taxon>Spiralia</taxon>
        <taxon>Lophotrochozoa</taxon>
        <taxon>Platyhelminthes</taxon>
        <taxon>Cestoda</taxon>
        <taxon>Eucestoda</taxon>
        <taxon>Diphyllobothriidea</taxon>
        <taxon>Diphyllobothriidae</taxon>
        <taxon>Schistocephalus</taxon>
    </lineage>
</organism>
<proteinExistence type="predicted"/>
<dbReference type="PANTHER" id="PTHR37984">
    <property type="entry name" value="PROTEIN CBG26694"/>
    <property type="match status" value="1"/>
</dbReference>
<dbReference type="InterPro" id="IPR043128">
    <property type="entry name" value="Rev_trsase/Diguanyl_cyclase"/>
</dbReference>
<sequence>MRDVSLSTPRCGKSWCFCFGGQVVYAVGVDDVISSCAHFRIRQLSGSDGGLFVGVEGGAKEKFLRVSTKRPSFISTSGRGTGNSEHLFAQRRRQDRHPPALKSDGTVRICGVYKLMINSATKLNPYPLPRIMYESLSGGQKIPILDLKHAYNQVVLDLESRDLTTINAHRALFR</sequence>
<reference evidence="1 2" key="2">
    <citation type="submission" date="2018-11" db="EMBL/GenBank/DDBJ databases">
        <authorList>
            <consortium name="Pathogen Informatics"/>
        </authorList>
    </citation>
    <scope>NUCLEOTIDE SEQUENCE [LARGE SCALE GENOMIC DNA]</scope>
    <source>
        <strain evidence="1 2">NST_G2</strain>
    </source>
</reference>
<dbReference type="STRING" id="70667.A0A183T014"/>
<dbReference type="InterPro" id="IPR050951">
    <property type="entry name" value="Retrovirus_Pol_polyprotein"/>
</dbReference>
<dbReference type="EMBL" id="UYSU01035466">
    <property type="protein sequence ID" value="VDL96197.1"/>
    <property type="molecule type" value="Genomic_DNA"/>
</dbReference>
<dbReference type="WBParaSite" id="SSLN_0001017601-mRNA-1">
    <property type="protein sequence ID" value="SSLN_0001017601-mRNA-1"/>
    <property type="gene ID" value="SSLN_0001017601"/>
</dbReference>
<evidence type="ECO:0000313" key="3">
    <source>
        <dbReference type="WBParaSite" id="SSLN_0001017601-mRNA-1"/>
    </source>
</evidence>
<dbReference type="OrthoDB" id="10055277at2759"/>
<dbReference type="SUPFAM" id="SSF56672">
    <property type="entry name" value="DNA/RNA polymerases"/>
    <property type="match status" value="1"/>
</dbReference>
<dbReference type="Gene3D" id="3.30.70.270">
    <property type="match status" value="1"/>
</dbReference>
<dbReference type="Gene3D" id="3.10.10.10">
    <property type="entry name" value="HIV Type 1 Reverse Transcriptase, subunit A, domain 1"/>
    <property type="match status" value="1"/>
</dbReference>
<protein>
    <submittedName>
        <fullName evidence="3">Reverse transcriptase domain-containing protein</fullName>
    </submittedName>
</protein>
<dbReference type="Proteomes" id="UP000275846">
    <property type="component" value="Unassembled WGS sequence"/>
</dbReference>
<evidence type="ECO:0000313" key="1">
    <source>
        <dbReference type="EMBL" id="VDL96197.1"/>
    </source>
</evidence>
<dbReference type="InterPro" id="IPR043502">
    <property type="entry name" value="DNA/RNA_pol_sf"/>
</dbReference>
<gene>
    <name evidence="1" type="ORF">SSLN_LOCUS9812</name>
</gene>
<evidence type="ECO:0000313" key="2">
    <source>
        <dbReference type="Proteomes" id="UP000275846"/>
    </source>
</evidence>
<reference evidence="3" key="1">
    <citation type="submission" date="2016-06" db="UniProtKB">
        <authorList>
            <consortium name="WormBaseParasite"/>
        </authorList>
    </citation>
    <scope>IDENTIFICATION</scope>
</reference>
<keyword evidence="2" id="KW-1185">Reference proteome</keyword>
<dbReference type="PANTHER" id="PTHR37984:SF5">
    <property type="entry name" value="PROTEIN NYNRIN-LIKE"/>
    <property type="match status" value="1"/>
</dbReference>
<accession>A0A183T014</accession>
<dbReference type="AlphaFoldDB" id="A0A183T014"/>